<name>A0ABU2BY36_9ACTN</name>
<gene>
    <name evidence="4" type="ORF">J2S63_002852</name>
</gene>
<keyword evidence="3" id="KW-0732">Signal</keyword>
<evidence type="ECO:0000313" key="5">
    <source>
        <dbReference type="Proteomes" id="UP001183648"/>
    </source>
</evidence>
<dbReference type="Proteomes" id="UP001183648">
    <property type="component" value="Unassembled WGS sequence"/>
</dbReference>
<organism evidence="4 5">
    <name type="scientific">Nocardioides marmoribigeumensis</name>
    <dbReference type="NCBI Taxonomy" id="433649"/>
    <lineage>
        <taxon>Bacteria</taxon>
        <taxon>Bacillati</taxon>
        <taxon>Actinomycetota</taxon>
        <taxon>Actinomycetes</taxon>
        <taxon>Propionibacteriales</taxon>
        <taxon>Nocardioidaceae</taxon>
        <taxon>Nocardioides</taxon>
    </lineage>
</organism>
<dbReference type="PROSITE" id="PS51257">
    <property type="entry name" value="PROKAR_LIPOPROTEIN"/>
    <property type="match status" value="1"/>
</dbReference>
<dbReference type="PANTHER" id="PTHR31956">
    <property type="entry name" value="NON-SPECIFIC PHOSPHOLIPASE C4-RELATED"/>
    <property type="match status" value="1"/>
</dbReference>
<comment type="caution">
    <text evidence="4">The sequence shown here is derived from an EMBL/GenBank/DDBJ whole genome shotgun (WGS) entry which is preliminary data.</text>
</comment>
<reference evidence="4 5" key="1">
    <citation type="submission" date="2023-07" db="EMBL/GenBank/DDBJ databases">
        <title>Sequencing the genomes of 1000 actinobacteria strains.</title>
        <authorList>
            <person name="Klenk H.-P."/>
        </authorList>
    </citation>
    <scope>NUCLEOTIDE SEQUENCE [LARGE SCALE GENOMIC DNA]</scope>
    <source>
        <strain evidence="4 5">DSM 19426</strain>
    </source>
</reference>
<evidence type="ECO:0000256" key="1">
    <source>
        <dbReference type="ARBA" id="ARBA00022801"/>
    </source>
</evidence>
<dbReference type="InterPro" id="IPR017850">
    <property type="entry name" value="Alkaline_phosphatase_core_sf"/>
</dbReference>
<keyword evidence="5" id="KW-1185">Reference proteome</keyword>
<evidence type="ECO:0008006" key="6">
    <source>
        <dbReference type="Google" id="ProtNLM"/>
    </source>
</evidence>
<protein>
    <recommendedName>
        <fullName evidence="6">Phosphoesterase</fullName>
    </recommendedName>
</protein>
<keyword evidence="2" id="KW-0843">Virulence</keyword>
<feature type="chain" id="PRO_5046392624" description="Phosphoesterase" evidence="3">
    <location>
        <begin position="29"/>
        <end position="302"/>
    </location>
</feature>
<keyword evidence="1" id="KW-0378">Hydrolase</keyword>
<dbReference type="Gene3D" id="3.40.720.10">
    <property type="entry name" value="Alkaline Phosphatase, subunit A"/>
    <property type="match status" value="1"/>
</dbReference>
<dbReference type="Pfam" id="PF04185">
    <property type="entry name" value="Phosphoesterase"/>
    <property type="match status" value="1"/>
</dbReference>
<dbReference type="RefSeq" id="WP_310303552.1">
    <property type="nucleotide sequence ID" value="NZ_BAAAPS010000003.1"/>
</dbReference>
<evidence type="ECO:0000313" key="4">
    <source>
        <dbReference type="EMBL" id="MDR7363299.1"/>
    </source>
</evidence>
<accession>A0ABU2BY36</accession>
<proteinExistence type="predicted"/>
<evidence type="ECO:0000256" key="3">
    <source>
        <dbReference type="SAM" id="SignalP"/>
    </source>
</evidence>
<dbReference type="InterPro" id="IPR007312">
    <property type="entry name" value="Phosphoesterase"/>
</dbReference>
<dbReference type="PANTHER" id="PTHR31956:SF8">
    <property type="entry name" value="ACID PHOSPHATASE PHOA (AFU_ORTHOLOGUE AFUA_1G03570)"/>
    <property type="match status" value="1"/>
</dbReference>
<evidence type="ECO:0000256" key="2">
    <source>
        <dbReference type="ARBA" id="ARBA00023026"/>
    </source>
</evidence>
<dbReference type="EMBL" id="JAVDYG010000001">
    <property type="protein sequence ID" value="MDR7363299.1"/>
    <property type="molecule type" value="Genomic_DNA"/>
</dbReference>
<feature type="signal peptide" evidence="3">
    <location>
        <begin position="1"/>
        <end position="28"/>
    </location>
</feature>
<sequence length="302" mass="31819">MIGRRARSTLAALLVGPLLAACSGGAPATPSVSPGAHAARVTKLLVVVVENHSLDQMRRDLPYTFGLAKKYGYATGYTALTHPSEPNYLGIVGGDTFGVTDDGPPSEHVVHGRSVFGQALASGHTARVYAEGMTSSCALTDGGDRYAVKHNPWAYFVDERDACSVDDVSLDQLSPDVEAGHLPDAGLLVPNLCHDAHDADCDLSDADAWMEEQLGLVMSGRDFESGRLAVVVTADEDDHHQDNKVLTAVFHPGLDGKVVSTPLTHYSLTRLYDDVLGVPHLRGAADAPDLAKAFGLDVGPAG</sequence>